<organism evidence="2 3">
    <name type="scientific">Vitrella brassicaformis (strain CCMP3155)</name>
    <dbReference type="NCBI Taxonomy" id="1169540"/>
    <lineage>
        <taxon>Eukaryota</taxon>
        <taxon>Sar</taxon>
        <taxon>Alveolata</taxon>
        <taxon>Colpodellida</taxon>
        <taxon>Vitrellaceae</taxon>
        <taxon>Vitrella</taxon>
    </lineage>
</organism>
<dbReference type="EMBL" id="CDMY01000225">
    <property type="protein sequence ID" value="CEL94705.1"/>
    <property type="molecule type" value="Genomic_DNA"/>
</dbReference>
<gene>
    <name evidence="2" type="ORF">Vbra_7378</name>
</gene>
<keyword evidence="1" id="KW-1133">Transmembrane helix</keyword>
<dbReference type="Proteomes" id="UP000041254">
    <property type="component" value="Unassembled WGS sequence"/>
</dbReference>
<proteinExistence type="predicted"/>
<dbReference type="InParanoid" id="A0A0G4EGS6"/>
<reference evidence="2 3" key="1">
    <citation type="submission" date="2014-11" db="EMBL/GenBank/DDBJ databases">
        <authorList>
            <person name="Zhu J."/>
            <person name="Qi W."/>
            <person name="Song R."/>
        </authorList>
    </citation>
    <scope>NUCLEOTIDE SEQUENCE [LARGE SCALE GENOMIC DNA]</scope>
</reference>
<feature type="transmembrane region" description="Helical" evidence="1">
    <location>
        <begin position="129"/>
        <end position="150"/>
    </location>
</feature>
<dbReference type="AlphaFoldDB" id="A0A0G4EGS6"/>
<evidence type="ECO:0000256" key="1">
    <source>
        <dbReference type="SAM" id="Phobius"/>
    </source>
</evidence>
<feature type="transmembrane region" description="Helical" evidence="1">
    <location>
        <begin position="97"/>
        <end position="117"/>
    </location>
</feature>
<keyword evidence="3" id="KW-1185">Reference proteome</keyword>
<evidence type="ECO:0000313" key="2">
    <source>
        <dbReference type="EMBL" id="CEL94705.1"/>
    </source>
</evidence>
<dbReference type="VEuPathDB" id="CryptoDB:Vbra_7378"/>
<keyword evidence="1" id="KW-0472">Membrane</keyword>
<keyword evidence="1" id="KW-0812">Transmembrane</keyword>
<sequence length="238" mass="26991">MASTFAAIEEKQTAQYQLLRVPVLNEYLTMPHHERLPPPFNLIGQARDMRLKVHPSHVTMICVCAAVVVSEPLRYLASLISGQQSALCRIAFCLMKVLYFTIDALLCAVAFTPAFIYKALEAFPRAIRQGYLAALSVALVILLMPVLLLYQYARRGLSFFSFEATESDNSEMADKRRKARIFLRDSIDKWIEAADQHDSSVPDVMAALESMDRRHAARHSQIEKRLTELEAYIKAKLK</sequence>
<name>A0A0G4EGS6_VITBC</name>
<accession>A0A0G4EGS6</accession>
<evidence type="ECO:0000313" key="3">
    <source>
        <dbReference type="Proteomes" id="UP000041254"/>
    </source>
</evidence>
<dbReference type="PhylomeDB" id="A0A0G4EGS6"/>
<protein>
    <submittedName>
        <fullName evidence="2">Uncharacterized protein</fullName>
    </submittedName>
</protein>